<dbReference type="SUPFAM" id="SSF118310">
    <property type="entry name" value="AN1-like Zinc finger"/>
    <property type="match status" value="1"/>
</dbReference>
<comment type="caution">
    <text evidence="7">The sequence shown here is derived from an EMBL/GenBank/DDBJ whole genome shotgun (WGS) entry which is preliminary data.</text>
</comment>
<dbReference type="InterPro" id="IPR000058">
    <property type="entry name" value="Znf_AN1"/>
</dbReference>
<evidence type="ECO:0000256" key="4">
    <source>
        <dbReference type="SAM" id="MobiDB-lite"/>
    </source>
</evidence>
<feature type="compositionally biased region" description="Polar residues" evidence="4">
    <location>
        <begin position="403"/>
        <end position="413"/>
    </location>
</feature>
<dbReference type="EMBL" id="CAJOBE010007197">
    <property type="protein sequence ID" value="CAF4029442.1"/>
    <property type="molecule type" value="Genomic_DNA"/>
</dbReference>
<dbReference type="GO" id="GO:0003677">
    <property type="term" value="F:DNA binding"/>
    <property type="evidence" value="ECO:0007669"/>
    <property type="project" value="InterPro"/>
</dbReference>
<keyword evidence="1" id="KW-0479">Metal-binding</keyword>
<feature type="region of interest" description="Disordered" evidence="4">
    <location>
        <begin position="388"/>
        <end position="413"/>
    </location>
</feature>
<keyword evidence="5" id="KW-1133">Transmembrane helix</keyword>
<protein>
    <recommendedName>
        <fullName evidence="6">A20-type domain-containing protein</fullName>
    </recommendedName>
</protein>
<evidence type="ECO:0000313" key="8">
    <source>
        <dbReference type="Proteomes" id="UP000663874"/>
    </source>
</evidence>
<dbReference type="SMART" id="SM00259">
    <property type="entry name" value="ZnF_A20"/>
    <property type="match status" value="1"/>
</dbReference>
<dbReference type="Pfam" id="PF01754">
    <property type="entry name" value="zf-A20"/>
    <property type="match status" value="1"/>
</dbReference>
<evidence type="ECO:0000313" key="7">
    <source>
        <dbReference type="EMBL" id="CAF4029442.1"/>
    </source>
</evidence>
<accession>A0A819QCP2</accession>
<proteinExistence type="predicted"/>
<sequence>MASTTDSTTSIISQLCKNNCGFFGNSSFDGFCSQCYTEQKKKLKEKEQQQQDISVEMKEEKVVIESTVSISSPVENLSLSTQSKSITKPYILKKSRCPNCKKIMGILQYSCVCGGHFCSNCRYSNEHQCPIDYKAVGKKILAKTNPQVIADRVHNRQSIKNEIKMSTTTTTTTTTTTEHSSSTSKTTQTTIQQSTDDLPNLVDGRNKPLVIILAVTLPTLAVIGILILLVVCYRRRNATIWLKKIEHSSQLQAIVVNLSATSIQPEYLEKKARLSHRQFSQPHTETIVYNRLSTPSTPVFINPFNRLHSSNEGETNEAFDEYLIKNEQQPVLRSTLQQSSNNGQRTTSLQTDFPFTLQAPVPTITSALVKAIATHRMSLTIDANNTSSSLETTTATNNHNNRHSGASSSYSNTSQTVLLFSQRTEL</sequence>
<dbReference type="PROSITE" id="PS51036">
    <property type="entry name" value="ZF_A20"/>
    <property type="match status" value="1"/>
</dbReference>
<keyword evidence="5" id="KW-0472">Membrane</keyword>
<evidence type="ECO:0000256" key="2">
    <source>
        <dbReference type="ARBA" id="ARBA00022771"/>
    </source>
</evidence>
<dbReference type="PANTHER" id="PTHR10634:SF149">
    <property type="entry name" value="AN1-TYPE DOMAIN-CONTAINING PROTEIN-RELATED"/>
    <property type="match status" value="1"/>
</dbReference>
<feature type="domain" description="A20-type" evidence="6">
    <location>
        <begin position="10"/>
        <end position="44"/>
    </location>
</feature>
<feature type="transmembrane region" description="Helical" evidence="5">
    <location>
        <begin position="209"/>
        <end position="233"/>
    </location>
</feature>
<dbReference type="SMART" id="SM00154">
    <property type="entry name" value="ZnF_AN1"/>
    <property type="match status" value="1"/>
</dbReference>
<dbReference type="SUPFAM" id="SSF57716">
    <property type="entry name" value="Glucocorticoid receptor-like (DNA-binding domain)"/>
    <property type="match status" value="1"/>
</dbReference>
<dbReference type="Proteomes" id="UP000663874">
    <property type="component" value="Unassembled WGS sequence"/>
</dbReference>
<dbReference type="Gene3D" id="1.20.5.4770">
    <property type="match status" value="1"/>
</dbReference>
<dbReference type="InterPro" id="IPR002653">
    <property type="entry name" value="Znf_A20"/>
</dbReference>
<organism evidence="7 8">
    <name type="scientific">Rotaria sordida</name>
    <dbReference type="NCBI Taxonomy" id="392033"/>
    <lineage>
        <taxon>Eukaryota</taxon>
        <taxon>Metazoa</taxon>
        <taxon>Spiralia</taxon>
        <taxon>Gnathifera</taxon>
        <taxon>Rotifera</taxon>
        <taxon>Eurotatoria</taxon>
        <taxon>Bdelloidea</taxon>
        <taxon>Philodinida</taxon>
        <taxon>Philodinidae</taxon>
        <taxon>Rotaria</taxon>
    </lineage>
</organism>
<evidence type="ECO:0000256" key="1">
    <source>
        <dbReference type="ARBA" id="ARBA00022723"/>
    </source>
</evidence>
<dbReference type="InterPro" id="IPR035896">
    <property type="entry name" value="AN1-like_Znf"/>
</dbReference>
<reference evidence="7" key="1">
    <citation type="submission" date="2021-02" db="EMBL/GenBank/DDBJ databases">
        <authorList>
            <person name="Nowell W R."/>
        </authorList>
    </citation>
    <scope>NUCLEOTIDE SEQUENCE</scope>
</reference>
<evidence type="ECO:0000256" key="3">
    <source>
        <dbReference type="ARBA" id="ARBA00022833"/>
    </source>
</evidence>
<evidence type="ECO:0000256" key="5">
    <source>
        <dbReference type="SAM" id="Phobius"/>
    </source>
</evidence>
<keyword evidence="2" id="KW-0863">Zinc-finger</keyword>
<dbReference type="InterPro" id="IPR050652">
    <property type="entry name" value="AN1_A20_ZnFinger"/>
</dbReference>
<dbReference type="PANTHER" id="PTHR10634">
    <property type="entry name" value="AN1-TYPE ZINC FINGER PROTEIN"/>
    <property type="match status" value="1"/>
</dbReference>
<keyword evidence="3" id="KW-0862">Zinc</keyword>
<feature type="region of interest" description="Disordered" evidence="4">
    <location>
        <begin position="167"/>
        <end position="191"/>
    </location>
</feature>
<dbReference type="Gene3D" id="4.10.1110.10">
    <property type="entry name" value="AN1-like Zinc finger"/>
    <property type="match status" value="1"/>
</dbReference>
<evidence type="ECO:0000259" key="6">
    <source>
        <dbReference type="PROSITE" id="PS51036"/>
    </source>
</evidence>
<dbReference type="GO" id="GO:0008270">
    <property type="term" value="F:zinc ion binding"/>
    <property type="evidence" value="ECO:0007669"/>
    <property type="project" value="UniProtKB-KW"/>
</dbReference>
<name>A0A819QCP2_9BILA</name>
<gene>
    <name evidence="7" type="ORF">FNK824_LOCUS27558</name>
</gene>
<dbReference type="AlphaFoldDB" id="A0A819QCP2"/>
<keyword evidence="5" id="KW-0812">Transmembrane</keyword>